<evidence type="ECO:0000313" key="2">
    <source>
        <dbReference type="Proteomes" id="UP000177208"/>
    </source>
</evidence>
<protein>
    <recommendedName>
        <fullName evidence="3">Antitoxin</fullName>
    </recommendedName>
</protein>
<gene>
    <name evidence="1" type="ORF">A2774_01150</name>
</gene>
<dbReference type="Pfam" id="PF12441">
    <property type="entry name" value="CopG_antitoxin"/>
    <property type="match status" value="1"/>
</dbReference>
<name>A0A1F7G8E3_9BACT</name>
<dbReference type="Proteomes" id="UP000177208">
    <property type="component" value="Unassembled WGS sequence"/>
</dbReference>
<organism evidence="1 2">
    <name type="scientific">Candidatus Roizmanbacteria bacterium RIFCSPHIGHO2_01_FULL_39_12c</name>
    <dbReference type="NCBI Taxonomy" id="1802031"/>
    <lineage>
        <taxon>Bacteria</taxon>
        <taxon>Candidatus Roizmaniibacteriota</taxon>
    </lineage>
</organism>
<reference evidence="1 2" key="1">
    <citation type="journal article" date="2016" name="Nat. Commun.">
        <title>Thousands of microbial genomes shed light on interconnected biogeochemical processes in an aquifer system.</title>
        <authorList>
            <person name="Anantharaman K."/>
            <person name="Brown C.T."/>
            <person name="Hug L.A."/>
            <person name="Sharon I."/>
            <person name="Castelle C.J."/>
            <person name="Probst A.J."/>
            <person name="Thomas B.C."/>
            <person name="Singh A."/>
            <person name="Wilkins M.J."/>
            <person name="Karaoz U."/>
            <person name="Brodie E.L."/>
            <person name="Williams K.H."/>
            <person name="Hubbard S.S."/>
            <person name="Banfield J.F."/>
        </authorList>
    </citation>
    <scope>NUCLEOTIDE SEQUENCE [LARGE SCALE GENOMIC DNA]</scope>
</reference>
<dbReference type="InterPro" id="IPR022148">
    <property type="entry name" value="CopG_antitoxin"/>
</dbReference>
<sequence>MKKPNKSIFTNREKEAKFWEKNYKETWEKGKSTGIEFAKNLSATINIRLEPEVLDKIKGEAHKKGLGPTQLIRMWIMEKVHQSHTGI</sequence>
<dbReference type="EMBL" id="MFZG01000043">
    <property type="protein sequence ID" value="OGK15005.1"/>
    <property type="molecule type" value="Genomic_DNA"/>
</dbReference>
<evidence type="ECO:0008006" key="3">
    <source>
        <dbReference type="Google" id="ProtNLM"/>
    </source>
</evidence>
<comment type="caution">
    <text evidence="1">The sequence shown here is derived from an EMBL/GenBank/DDBJ whole genome shotgun (WGS) entry which is preliminary data.</text>
</comment>
<proteinExistence type="predicted"/>
<evidence type="ECO:0000313" key="1">
    <source>
        <dbReference type="EMBL" id="OGK15005.1"/>
    </source>
</evidence>
<accession>A0A1F7G8E3</accession>
<dbReference type="AlphaFoldDB" id="A0A1F7G8E3"/>